<dbReference type="Proteomes" id="UP000271087">
    <property type="component" value="Unassembled WGS sequence"/>
</dbReference>
<reference evidence="3" key="1">
    <citation type="submission" date="2016-06" db="UniProtKB">
        <authorList>
            <consortium name="WormBaseParasite"/>
        </authorList>
    </citation>
    <scope>IDENTIFICATION</scope>
</reference>
<name>A0A182F045_ONCOC</name>
<keyword evidence="2" id="KW-1185">Reference proteome</keyword>
<proteinExistence type="predicted"/>
<gene>
    <name evidence="1" type="ORF">NOO_LOCUS13808</name>
</gene>
<dbReference type="WBParaSite" id="nOo.2.0.1.t13808-RA">
    <property type="protein sequence ID" value="nOo.2.0.1.t13808-RA"/>
    <property type="gene ID" value="nOo.2.0.1.g13808"/>
</dbReference>
<dbReference type="EMBL" id="UYRW01019191">
    <property type="protein sequence ID" value="VDN05752.1"/>
    <property type="molecule type" value="Genomic_DNA"/>
</dbReference>
<dbReference type="AlphaFoldDB" id="A0A182F045"/>
<organism evidence="3">
    <name type="scientific">Onchocerca ochengi</name>
    <name type="common">Filarial nematode worm</name>
    <dbReference type="NCBI Taxonomy" id="42157"/>
    <lineage>
        <taxon>Eukaryota</taxon>
        <taxon>Metazoa</taxon>
        <taxon>Ecdysozoa</taxon>
        <taxon>Nematoda</taxon>
        <taxon>Chromadorea</taxon>
        <taxon>Rhabditida</taxon>
        <taxon>Spirurina</taxon>
        <taxon>Spiruromorpha</taxon>
        <taxon>Filarioidea</taxon>
        <taxon>Onchocercidae</taxon>
        <taxon>Onchocerca</taxon>
    </lineage>
</organism>
<reference evidence="1 2" key="2">
    <citation type="submission" date="2018-08" db="EMBL/GenBank/DDBJ databases">
        <authorList>
            <person name="Laetsch R D."/>
            <person name="Stevens L."/>
            <person name="Kumar S."/>
            <person name="Blaxter L. M."/>
        </authorList>
    </citation>
    <scope>NUCLEOTIDE SEQUENCE [LARGE SCALE GENOMIC DNA]</scope>
</reference>
<protein>
    <submittedName>
        <fullName evidence="3">SERPIN domain-containing protein</fullName>
    </submittedName>
</protein>
<accession>A0A182F045</accession>
<sequence length="57" mass="6319">TMMTTVNESTSAAEKMNVTKLIKFVSSRMTFMADLDNSEDLEKIIKNLDISGMNASD</sequence>
<evidence type="ECO:0000313" key="3">
    <source>
        <dbReference type="WBParaSite" id="nOo.2.0.1.t13808-RA"/>
    </source>
</evidence>
<evidence type="ECO:0000313" key="1">
    <source>
        <dbReference type="EMBL" id="VDN05752.1"/>
    </source>
</evidence>
<evidence type="ECO:0000313" key="2">
    <source>
        <dbReference type="Proteomes" id="UP000271087"/>
    </source>
</evidence>